<dbReference type="EMBL" id="BNAG01000002">
    <property type="protein sequence ID" value="GHE63140.1"/>
    <property type="molecule type" value="Genomic_DNA"/>
</dbReference>
<organism evidence="1 2">
    <name type="scientific">Roseivirga thermotolerans</name>
    <dbReference type="NCBI Taxonomy" id="1758176"/>
    <lineage>
        <taxon>Bacteria</taxon>
        <taxon>Pseudomonadati</taxon>
        <taxon>Bacteroidota</taxon>
        <taxon>Cytophagia</taxon>
        <taxon>Cytophagales</taxon>
        <taxon>Roseivirgaceae</taxon>
        <taxon>Roseivirga</taxon>
    </lineage>
</organism>
<gene>
    <name evidence="1" type="ORF">GCM10011340_18070</name>
</gene>
<protein>
    <submittedName>
        <fullName evidence="1">Uncharacterized protein</fullName>
    </submittedName>
</protein>
<name>A0ABQ3I8N3_9BACT</name>
<proteinExistence type="predicted"/>
<dbReference type="Proteomes" id="UP000658258">
    <property type="component" value="Unassembled WGS sequence"/>
</dbReference>
<accession>A0ABQ3I8N3</accession>
<evidence type="ECO:0000313" key="2">
    <source>
        <dbReference type="Proteomes" id="UP000658258"/>
    </source>
</evidence>
<sequence length="244" mass="28748">MVLNFSSMTQLKKDWITDGLIDFEYKKYVLLAYLKHVEQNFDKTRLFPFLTELIEHYKDAKMLKDKKKTIRSEMPKEISRLDLSKLEIIYKELDEEKDLLKDIEEIVDYAIPTMERTLGKGKELHEWVESELKIDPIGIIPMYKDEGYVMLEVGDSKLTSVFQYQVKKFIMFNEQMRGVYFKFIDNIARGVGDTFEQIKLRLIKTYKTLPNPATFLIHGGLPLPLEETLIPMSKKLVLKTIHQL</sequence>
<keyword evidence="2" id="KW-1185">Reference proteome</keyword>
<comment type="caution">
    <text evidence="1">The sequence shown here is derived from an EMBL/GenBank/DDBJ whole genome shotgun (WGS) entry which is preliminary data.</text>
</comment>
<evidence type="ECO:0000313" key="1">
    <source>
        <dbReference type="EMBL" id="GHE63140.1"/>
    </source>
</evidence>
<reference evidence="2" key="1">
    <citation type="journal article" date="2019" name="Int. J. Syst. Evol. Microbiol.">
        <title>The Global Catalogue of Microorganisms (GCM) 10K type strain sequencing project: providing services to taxonomists for standard genome sequencing and annotation.</title>
        <authorList>
            <consortium name="The Broad Institute Genomics Platform"/>
            <consortium name="The Broad Institute Genome Sequencing Center for Infectious Disease"/>
            <person name="Wu L."/>
            <person name="Ma J."/>
        </authorList>
    </citation>
    <scope>NUCLEOTIDE SEQUENCE [LARGE SCALE GENOMIC DNA]</scope>
    <source>
        <strain evidence="2">CGMCC 1.15111</strain>
    </source>
</reference>